<keyword evidence="1" id="KW-0472">Membrane</keyword>
<dbReference type="EMBL" id="CP151800">
    <property type="protein sequence ID" value="WZV99935.1"/>
    <property type="molecule type" value="Genomic_DNA"/>
</dbReference>
<accession>A0ABZ3B9H2</accession>
<evidence type="ECO:0000313" key="3">
    <source>
        <dbReference type="Proteomes" id="UP001466893"/>
    </source>
</evidence>
<sequence length="120" mass="13463">MATIGLWIAIIFGVVAVIILFIGIRNSVNDGRENEEIKSSGKETTALITHAEQDKNQNVEGLLHLKLSLEFVASDKKIDTQREIFVRIFHADEFKPGKTVSIRYMENNPTKLIVMGNAHN</sequence>
<proteinExistence type="predicted"/>
<name>A0ABZ3B9H2_9ENTR</name>
<dbReference type="Proteomes" id="UP001466893">
    <property type="component" value="Chromosome"/>
</dbReference>
<keyword evidence="3" id="KW-1185">Reference proteome</keyword>
<keyword evidence="1" id="KW-1133">Transmembrane helix</keyword>
<organism evidence="2 3">
    <name type="scientific">Kosakonia calanthes</name>
    <dbReference type="NCBI Taxonomy" id="3139408"/>
    <lineage>
        <taxon>Bacteria</taxon>
        <taxon>Pseudomonadati</taxon>
        <taxon>Pseudomonadota</taxon>
        <taxon>Gammaproteobacteria</taxon>
        <taxon>Enterobacterales</taxon>
        <taxon>Enterobacteriaceae</taxon>
        <taxon>Kosakonia</taxon>
    </lineage>
</organism>
<dbReference type="RefSeq" id="WP_342324670.1">
    <property type="nucleotide sequence ID" value="NZ_CP151800.1"/>
</dbReference>
<protein>
    <submittedName>
        <fullName evidence="2">DUF3592 domain-containing protein</fullName>
    </submittedName>
</protein>
<gene>
    <name evidence="2" type="ORF">AAEY27_08685</name>
</gene>
<reference evidence="2 3" key="1">
    <citation type="submission" date="2024-04" db="EMBL/GenBank/DDBJ databases">
        <title>Kosakonia calanthae sp. nov., a halophilic bacterium isolated from leaves of Calanthe tiplacata.</title>
        <authorList>
            <person name="Wu P."/>
        </authorList>
    </citation>
    <scope>NUCLEOTIDE SEQUENCE [LARGE SCALE GENOMIC DNA]</scope>
    <source>
        <strain evidence="2 3">BYX6</strain>
    </source>
</reference>
<evidence type="ECO:0000256" key="1">
    <source>
        <dbReference type="SAM" id="Phobius"/>
    </source>
</evidence>
<keyword evidence="1" id="KW-0812">Transmembrane</keyword>
<evidence type="ECO:0000313" key="2">
    <source>
        <dbReference type="EMBL" id="WZV99935.1"/>
    </source>
</evidence>
<feature type="transmembrane region" description="Helical" evidence="1">
    <location>
        <begin position="6"/>
        <end position="24"/>
    </location>
</feature>